<dbReference type="GO" id="GO:0043190">
    <property type="term" value="C:ATP-binding cassette (ABC) transporter complex"/>
    <property type="evidence" value="ECO:0007669"/>
    <property type="project" value="InterPro"/>
</dbReference>
<dbReference type="Pfam" id="PF00528">
    <property type="entry name" value="BPD_transp_1"/>
    <property type="match status" value="1"/>
</dbReference>
<dbReference type="RefSeq" id="WP_160853980.1">
    <property type="nucleotide sequence ID" value="NZ_WUWG01000003.1"/>
</dbReference>
<comment type="caution">
    <text evidence="11">The sequence shown here is derived from an EMBL/GenBank/DDBJ whole genome shotgun (WGS) entry which is preliminary data.</text>
</comment>
<evidence type="ECO:0000313" key="11">
    <source>
        <dbReference type="EMBL" id="MXU65472.1"/>
    </source>
</evidence>
<dbReference type="PROSITE" id="PS50928">
    <property type="entry name" value="ABC_TM1"/>
    <property type="match status" value="1"/>
</dbReference>
<reference evidence="11 12" key="1">
    <citation type="submission" date="2019-12" db="EMBL/GenBank/DDBJ databases">
        <title>Strain KN286 was isolated from seawater, which was collected from Caroline Seamount in the tropical western Pacific.</title>
        <authorList>
            <person name="Wang Q."/>
        </authorList>
    </citation>
    <scope>NUCLEOTIDE SEQUENCE [LARGE SCALE GENOMIC DNA]</scope>
    <source>
        <strain evidence="11 12">KN286</strain>
    </source>
</reference>
<dbReference type="AlphaFoldDB" id="A0A6B0TW50"/>
<dbReference type="GO" id="GO:0022857">
    <property type="term" value="F:transmembrane transporter activity"/>
    <property type="evidence" value="ECO:0007669"/>
    <property type="project" value="InterPro"/>
</dbReference>
<dbReference type="EMBL" id="WUWG01000003">
    <property type="protein sequence ID" value="MXU65472.1"/>
    <property type="molecule type" value="Genomic_DNA"/>
</dbReference>
<evidence type="ECO:0000256" key="6">
    <source>
        <dbReference type="ARBA" id="ARBA00022692"/>
    </source>
</evidence>
<keyword evidence="3 9" id="KW-0813">Transport</keyword>
<evidence type="ECO:0000256" key="8">
    <source>
        <dbReference type="ARBA" id="ARBA00023136"/>
    </source>
</evidence>
<feature type="transmembrane region" description="Helical" evidence="9">
    <location>
        <begin position="12"/>
        <end position="38"/>
    </location>
</feature>
<feature type="transmembrane region" description="Helical" evidence="9">
    <location>
        <begin position="92"/>
        <end position="111"/>
    </location>
</feature>
<dbReference type="InterPro" id="IPR010065">
    <property type="entry name" value="AA_ABC_transptr_permease_3TM"/>
</dbReference>
<keyword evidence="8 9" id="KW-0472">Membrane</keyword>
<dbReference type="PANTHER" id="PTHR30133">
    <property type="entry name" value="CATIONIC AMINO ACID TRANSPORTER, MEMBRANE COMPONENT"/>
    <property type="match status" value="1"/>
</dbReference>
<keyword evidence="12" id="KW-1185">Reference proteome</keyword>
<dbReference type="NCBIfam" id="TIGR01726">
    <property type="entry name" value="HEQRo_perm_3TM"/>
    <property type="match status" value="1"/>
</dbReference>
<feature type="domain" description="ABC transmembrane type-1" evidence="10">
    <location>
        <begin position="15"/>
        <end position="214"/>
    </location>
</feature>
<dbReference type="InterPro" id="IPR035906">
    <property type="entry name" value="MetI-like_sf"/>
</dbReference>
<evidence type="ECO:0000256" key="9">
    <source>
        <dbReference type="RuleBase" id="RU363032"/>
    </source>
</evidence>
<name>A0A6B0TW50_9RHOB</name>
<sequence>MLILIDYIPLLLRGAVVTISLALLGLLLATVLGALGAAGKLSGGRIAGALVRLYTTIVRGVPDLVLILLIYFGGQRLVNTVGDLFGADYIELSKFGAGVLSIGFIYGAYLTETFRGAYMTIPRGQVEAAQSLGMGALATLWTVSIPQLVRFALPGYANVWQVLVKSTAVVSIIGLEDLVGLANDAGKTVREPFIFFSAVLVAYLFFTWVSQQIFNNLERRYALRGHDAG</sequence>
<evidence type="ECO:0000256" key="5">
    <source>
        <dbReference type="ARBA" id="ARBA00022519"/>
    </source>
</evidence>
<protein>
    <submittedName>
        <fullName evidence="11">ABC transporter permease subunit</fullName>
    </submittedName>
</protein>
<dbReference type="Gene3D" id="1.10.3720.10">
    <property type="entry name" value="MetI-like"/>
    <property type="match status" value="1"/>
</dbReference>
<dbReference type="CDD" id="cd06261">
    <property type="entry name" value="TM_PBP2"/>
    <property type="match status" value="1"/>
</dbReference>
<evidence type="ECO:0000313" key="12">
    <source>
        <dbReference type="Proteomes" id="UP000436016"/>
    </source>
</evidence>
<evidence type="ECO:0000256" key="1">
    <source>
        <dbReference type="ARBA" id="ARBA00004429"/>
    </source>
</evidence>
<keyword evidence="4" id="KW-1003">Cell membrane</keyword>
<gene>
    <name evidence="11" type="ORF">GSH16_08425</name>
</gene>
<dbReference type="InterPro" id="IPR051613">
    <property type="entry name" value="ABC_transp_permease_HisMQ"/>
</dbReference>
<feature type="transmembrane region" description="Helical" evidence="9">
    <location>
        <begin position="50"/>
        <end position="72"/>
    </location>
</feature>
<evidence type="ECO:0000256" key="4">
    <source>
        <dbReference type="ARBA" id="ARBA00022475"/>
    </source>
</evidence>
<evidence type="ECO:0000256" key="2">
    <source>
        <dbReference type="ARBA" id="ARBA00010072"/>
    </source>
</evidence>
<comment type="subcellular location">
    <subcellularLocation>
        <location evidence="1">Cell inner membrane</location>
        <topology evidence="1">Multi-pass membrane protein</topology>
    </subcellularLocation>
    <subcellularLocation>
        <location evidence="9">Cell membrane</location>
        <topology evidence="9">Multi-pass membrane protein</topology>
    </subcellularLocation>
</comment>
<organism evidence="11 12">
    <name type="scientific">Oceanomicrobium pacificus</name>
    <dbReference type="NCBI Taxonomy" id="2692916"/>
    <lineage>
        <taxon>Bacteria</taxon>
        <taxon>Pseudomonadati</taxon>
        <taxon>Pseudomonadota</taxon>
        <taxon>Alphaproteobacteria</taxon>
        <taxon>Rhodobacterales</taxon>
        <taxon>Paracoccaceae</taxon>
        <taxon>Oceanomicrobium</taxon>
    </lineage>
</organism>
<accession>A0A6B0TW50</accession>
<keyword evidence="7 9" id="KW-1133">Transmembrane helix</keyword>
<proteinExistence type="inferred from homology"/>
<dbReference type="SUPFAM" id="SSF161098">
    <property type="entry name" value="MetI-like"/>
    <property type="match status" value="1"/>
</dbReference>
<comment type="similarity">
    <text evidence="2">Belongs to the binding-protein-dependent transport system permease family. HisMQ subfamily.</text>
</comment>
<evidence type="ECO:0000256" key="3">
    <source>
        <dbReference type="ARBA" id="ARBA00022448"/>
    </source>
</evidence>
<keyword evidence="5" id="KW-0997">Cell inner membrane</keyword>
<keyword evidence="6 9" id="KW-0812">Transmembrane</keyword>
<evidence type="ECO:0000259" key="10">
    <source>
        <dbReference type="PROSITE" id="PS50928"/>
    </source>
</evidence>
<dbReference type="Proteomes" id="UP000436016">
    <property type="component" value="Unassembled WGS sequence"/>
</dbReference>
<dbReference type="InterPro" id="IPR000515">
    <property type="entry name" value="MetI-like"/>
</dbReference>
<evidence type="ECO:0000256" key="7">
    <source>
        <dbReference type="ARBA" id="ARBA00022989"/>
    </source>
</evidence>
<feature type="transmembrane region" description="Helical" evidence="9">
    <location>
        <begin position="193"/>
        <end position="214"/>
    </location>
</feature>